<comment type="caution">
    <text evidence="1">The sequence shown here is derived from an EMBL/GenBank/DDBJ whole genome shotgun (WGS) entry which is preliminary data.</text>
</comment>
<dbReference type="EMBL" id="LAZR01048054">
    <property type="protein sequence ID" value="KKK92797.1"/>
    <property type="molecule type" value="Genomic_DNA"/>
</dbReference>
<sequence>MKQFKSWWEDNKWKFTCRERSPDRIAEASWKAGLDWAYKEIAKYEDNGIIPSDQARVTFTNELY</sequence>
<dbReference type="AlphaFoldDB" id="A0A0F8ZG36"/>
<reference evidence="1" key="1">
    <citation type="journal article" date="2015" name="Nature">
        <title>Complex archaea that bridge the gap between prokaryotes and eukaryotes.</title>
        <authorList>
            <person name="Spang A."/>
            <person name="Saw J.H."/>
            <person name="Jorgensen S.L."/>
            <person name="Zaremba-Niedzwiedzka K."/>
            <person name="Martijn J."/>
            <person name="Lind A.E."/>
            <person name="van Eijk R."/>
            <person name="Schleper C."/>
            <person name="Guy L."/>
            <person name="Ettema T.J."/>
        </authorList>
    </citation>
    <scope>NUCLEOTIDE SEQUENCE</scope>
</reference>
<name>A0A0F8ZG36_9ZZZZ</name>
<evidence type="ECO:0000313" key="1">
    <source>
        <dbReference type="EMBL" id="KKK92797.1"/>
    </source>
</evidence>
<organism evidence="1">
    <name type="scientific">marine sediment metagenome</name>
    <dbReference type="NCBI Taxonomy" id="412755"/>
    <lineage>
        <taxon>unclassified sequences</taxon>
        <taxon>metagenomes</taxon>
        <taxon>ecological metagenomes</taxon>
    </lineage>
</organism>
<proteinExistence type="predicted"/>
<gene>
    <name evidence="1" type="ORF">LCGC14_2699360</name>
</gene>
<protein>
    <submittedName>
        <fullName evidence="1">Uncharacterized protein</fullName>
    </submittedName>
</protein>
<accession>A0A0F8ZG36</accession>